<dbReference type="InterPro" id="IPR050782">
    <property type="entry name" value="PP1_regulatory_subunit_3"/>
</dbReference>
<feature type="compositionally biased region" description="Low complexity" evidence="1">
    <location>
        <begin position="448"/>
        <end position="468"/>
    </location>
</feature>
<dbReference type="GO" id="GO:2001069">
    <property type="term" value="F:glycogen binding"/>
    <property type="evidence" value="ECO:0007669"/>
    <property type="project" value="TreeGrafter"/>
</dbReference>
<feature type="compositionally biased region" description="Basic and acidic residues" evidence="1">
    <location>
        <begin position="610"/>
        <end position="620"/>
    </location>
</feature>
<feature type="compositionally biased region" description="Low complexity" evidence="1">
    <location>
        <begin position="228"/>
        <end position="242"/>
    </location>
</feature>
<dbReference type="InParanoid" id="A0A401G5C4"/>
<organism evidence="3 4">
    <name type="scientific">Sparassis crispa</name>
    <dbReference type="NCBI Taxonomy" id="139825"/>
    <lineage>
        <taxon>Eukaryota</taxon>
        <taxon>Fungi</taxon>
        <taxon>Dikarya</taxon>
        <taxon>Basidiomycota</taxon>
        <taxon>Agaricomycotina</taxon>
        <taxon>Agaricomycetes</taxon>
        <taxon>Polyporales</taxon>
        <taxon>Sparassidaceae</taxon>
        <taxon>Sparassis</taxon>
    </lineage>
</organism>
<proteinExistence type="predicted"/>
<feature type="compositionally biased region" description="Low complexity" evidence="1">
    <location>
        <begin position="108"/>
        <end position="118"/>
    </location>
</feature>
<feature type="compositionally biased region" description="Low complexity" evidence="1">
    <location>
        <begin position="622"/>
        <end position="638"/>
    </location>
</feature>
<dbReference type="InterPro" id="IPR038175">
    <property type="entry name" value="CBM21_dom_sf"/>
</dbReference>
<dbReference type="PROSITE" id="PS51159">
    <property type="entry name" value="CBM21"/>
    <property type="match status" value="1"/>
</dbReference>
<feature type="compositionally biased region" description="Pro residues" evidence="1">
    <location>
        <begin position="91"/>
        <end position="107"/>
    </location>
</feature>
<feature type="compositionally biased region" description="Basic and acidic residues" evidence="1">
    <location>
        <begin position="690"/>
        <end position="705"/>
    </location>
</feature>
<keyword evidence="4" id="KW-1185">Reference proteome</keyword>
<evidence type="ECO:0000313" key="4">
    <source>
        <dbReference type="Proteomes" id="UP000287166"/>
    </source>
</evidence>
<dbReference type="OrthoDB" id="1881at2759"/>
<feature type="domain" description="CBM21" evidence="2">
    <location>
        <begin position="265"/>
        <end position="409"/>
    </location>
</feature>
<feature type="compositionally biased region" description="Low complexity" evidence="1">
    <location>
        <begin position="70"/>
        <end position="81"/>
    </location>
</feature>
<evidence type="ECO:0000313" key="3">
    <source>
        <dbReference type="EMBL" id="GBE77365.1"/>
    </source>
</evidence>
<dbReference type="GO" id="GO:0005979">
    <property type="term" value="P:regulation of glycogen biosynthetic process"/>
    <property type="evidence" value="ECO:0007669"/>
    <property type="project" value="TreeGrafter"/>
</dbReference>
<dbReference type="InterPro" id="IPR005036">
    <property type="entry name" value="CBM21_dom"/>
</dbReference>
<feature type="region of interest" description="Disordered" evidence="1">
    <location>
        <begin position="208"/>
        <end position="242"/>
    </location>
</feature>
<dbReference type="EMBL" id="BFAD01000001">
    <property type="protein sequence ID" value="GBE77365.1"/>
    <property type="molecule type" value="Genomic_DNA"/>
</dbReference>
<evidence type="ECO:0000256" key="1">
    <source>
        <dbReference type="SAM" id="MobiDB-lite"/>
    </source>
</evidence>
<feature type="region of interest" description="Disordered" evidence="1">
    <location>
        <begin position="583"/>
        <end position="768"/>
    </location>
</feature>
<sequence>MPYSTPHDHSPSSSPPRHLFQHRRTRSSGAFSDERGPGAFVSLGSLPRSHKRAVFHINVPDDDLDDRPRSALSPRSSLRLSMNAGTFSPSIEPPPRIDIPPPAPTSVPFPTSSPLSPTDRNSPFIPSSSTSRTSLPRTPSTPVILSNGKPLKPSLKSSSSSPNIQGLAPHRAHFRAQSAPSTPVGPKNVHFAENDEGLATVRVFSRSGKPASLSVPPGEETETETEAESSAQPPSSFPFPSLSSSEPVIYEIDSAVQRTSPVPAPSPSPYANVHLETLALPRTHPPALRGTVLVRNIAFQKAVAVRFTLDDWQTTSEVLCRHVVSLPSLPPPFPHPRTLGDVAGSIASGSSPEKEEQLVPTWDRFSFVIRLEDYAYKLGERTLFLAARYNPGSGGEWWDNNAGANFRVAFRRAPAPSSSARTFEGSLGLAGMGLGMGLAMSPPPPHAPSAHAHASSSQAHASPTHAQQRTFSPPSTLRATPPTGDPGPSGLTLTRPAAPPALARSHSSPFPVATSPPPPPRVVQPEASHPSSPVLRFVAKRLSLSNYAAPAPVTVIHDAEPQEQERGKEREQGAKIAFAGVDGEMVTPPLTPPGSVRVRRKALVPPASEVQREPQQEPKKAASPPRELSPLELPAAALTVSPEGSGSEEDKAAGEGASAKKTASENEKPGMEMGMLSPPSSPVRGLGLQIEEHEQEQGERGHEEIFGEVDGVVGVRGAEHEGGRYEHEDAEERDREHEHEARDGRHLDDDFGEHEHEEHEEEEHIPDADRDYARATAAPAPPSPFQSDSSYAALIRQWCFGGASLSPAPSPAAATPPPNGNGVLYGARAFGYPSSVGFGFPAAPDAGMVGAHMR</sequence>
<dbReference type="GO" id="GO:0000164">
    <property type="term" value="C:protein phosphatase type 1 complex"/>
    <property type="evidence" value="ECO:0007669"/>
    <property type="project" value="TreeGrafter"/>
</dbReference>
<feature type="compositionally biased region" description="Basic and acidic residues" evidence="1">
    <location>
        <begin position="1"/>
        <end position="10"/>
    </location>
</feature>
<feature type="compositionally biased region" description="Low complexity" evidence="1">
    <location>
        <begin position="491"/>
        <end position="513"/>
    </location>
</feature>
<dbReference type="GO" id="GO:0008157">
    <property type="term" value="F:protein phosphatase 1 binding"/>
    <property type="evidence" value="ECO:0007669"/>
    <property type="project" value="TreeGrafter"/>
</dbReference>
<accession>A0A401G5C4</accession>
<feature type="compositionally biased region" description="Polar residues" evidence="1">
    <location>
        <begin position="469"/>
        <end position="478"/>
    </location>
</feature>
<gene>
    <name evidence="3" type="ORF">SCP_0102380</name>
</gene>
<evidence type="ECO:0000259" key="2">
    <source>
        <dbReference type="PROSITE" id="PS51159"/>
    </source>
</evidence>
<protein>
    <submittedName>
        <fullName evidence="3">Carbohydrate-binding module family 21 protein</fullName>
    </submittedName>
</protein>
<dbReference type="GeneID" id="38774282"/>
<dbReference type="PANTHER" id="PTHR12307">
    <property type="entry name" value="PROTEIN PHOSPHATASE 1 REGULATORY SUBUNIT"/>
    <property type="match status" value="1"/>
</dbReference>
<feature type="compositionally biased region" description="Low complexity" evidence="1">
    <location>
        <begin position="126"/>
        <end position="163"/>
    </location>
</feature>
<feature type="region of interest" description="Disordered" evidence="1">
    <location>
        <begin position="438"/>
        <end position="529"/>
    </location>
</feature>
<dbReference type="Pfam" id="PF03370">
    <property type="entry name" value="CBM_21"/>
    <property type="match status" value="1"/>
</dbReference>
<reference evidence="3 4" key="1">
    <citation type="journal article" date="2018" name="Sci. Rep.">
        <title>Genome sequence of the cauliflower mushroom Sparassis crispa (Hanabiratake) and its association with beneficial usage.</title>
        <authorList>
            <person name="Kiyama R."/>
            <person name="Furutani Y."/>
            <person name="Kawaguchi K."/>
            <person name="Nakanishi T."/>
        </authorList>
    </citation>
    <scope>NUCLEOTIDE SEQUENCE [LARGE SCALE GENOMIC DNA]</scope>
</reference>
<dbReference type="STRING" id="139825.A0A401G5C4"/>
<dbReference type="RefSeq" id="XP_027608278.1">
    <property type="nucleotide sequence ID" value="XM_027752477.1"/>
</dbReference>
<dbReference type="AlphaFoldDB" id="A0A401G5C4"/>
<comment type="caution">
    <text evidence="3">The sequence shown here is derived from an EMBL/GenBank/DDBJ whole genome shotgun (WGS) entry which is preliminary data.</text>
</comment>
<feature type="compositionally biased region" description="Basic and acidic residues" evidence="1">
    <location>
        <begin position="717"/>
        <end position="757"/>
    </location>
</feature>
<dbReference type="PANTHER" id="PTHR12307:SF36">
    <property type="entry name" value="GLYCOGEN-BINDING SUBUNIT 76A"/>
    <property type="match status" value="1"/>
</dbReference>
<feature type="region of interest" description="Disordered" evidence="1">
    <location>
        <begin position="1"/>
        <end position="190"/>
    </location>
</feature>
<dbReference type="Proteomes" id="UP000287166">
    <property type="component" value="Unassembled WGS sequence"/>
</dbReference>
<dbReference type="Gene3D" id="2.60.40.2440">
    <property type="entry name" value="Carbohydrate binding type-21 domain"/>
    <property type="match status" value="1"/>
</dbReference>
<name>A0A401G5C4_9APHY</name>